<feature type="domain" description="Fe/B12 periplasmic-binding" evidence="1">
    <location>
        <begin position="43"/>
        <end position="295"/>
    </location>
</feature>
<dbReference type="RefSeq" id="WP_166669922.1">
    <property type="nucleotide sequence ID" value="NZ_SORI01000001.1"/>
</dbReference>
<dbReference type="SUPFAM" id="SSF53807">
    <property type="entry name" value="Helical backbone' metal receptor"/>
    <property type="match status" value="1"/>
</dbReference>
<dbReference type="Proteomes" id="UP000295066">
    <property type="component" value="Unassembled WGS sequence"/>
</dbReference>
<reference evidence="2 3" key="1">
    <citation type="submission" date="2019-03" db="EMBL/GenBank/DDBJ databases">
        <title>Genomic Encyclopedia of Type Strains, Phase IV (KMG-IV): sequencing the most valuable type-strain genomes for metagenomic binning, comparative biology and taxonomic classification.</title>
        <authorList>
            <person name="Goeker M."/>
        </authorList>
    </citation>
    <scope>NUCLEOTIDE SEQUENCE [LARGE SCALE GENOMIC DNA]</scope>
    <source>
        <strain evidence="2 3">DSM 25964</strain>
    </source>
</reference>
<dbReference type="AlphaFoldDB" id="A0A4V3HHD9"/>
<dbReference type="InterPro" id="IPR002491">
    <property type="entry name" value="ABC_transptr_periplasmic_BD"/>
</dbReference>
<keyword evidence="3" id="KW-1185">Reference proteome</keyword>
<dbReference type="InterPro" id="IPR050902">
    <property type="entry name" value="ABC_Transporter_SBP"/>
</dbReference>
<organism evidence="2 3">
    <name type="scientific">Aminivibrio pyruvatiphilus</name>
    <dbReference type="NCBI Taxonomy" id="1005740"/>
    <lineage>
        <taxon>Bacteria</taxon>
        <taxon>Thermotogati</taxon>
        <taxon>Synergistota</taxon>
        <taxon>Synergistia</taxon>
        <taxon>Synergistales</taxon>
        <taxon>Aminobacteriaceae</taxon>
        <taxon>Aminivibrio</taxon>
    </lineage>
</organism>
<accession>A0A4V3HHD9</accession>
<evidence type="ECO:0000313" key="2">
    <source>
        <dbReference type="EMBL" id="TDY64861.1"/>
    </source>
</evidence>
<evidence type="ECO:0000259" key="1">
    <source>
        <dbReference type="PROSITE" id="PS50983"/>
    </source>
</evidence>
<dbReference type="PANTHER" id="PTHR30535:SF34">
    <property type="entry name" value="MOLYBDATE-BINDING PROTEIN MOLA"/>
    <property type="match status" value="1"/>
</dbReference>
<dbReference type="PROSITE" id="PS50983">
    <property type="entry name" value="FE_B12_PBP"/>
    <property type="match status" value="1"/>
</dbReference>
<dbReference type="Pfam" id="PF01497">
    <property type="entry name" value="Peripla_BP_2"/>
    <property type="match status" value="1"/>
</dbReference>
<dbReference type="PANTHER" id="PTHR30535">
    <property type="entry name" value="VITAMIN B12-BINDING PROTEIN"/>
    <property type="match status" value="1"/>
</dbReference>
<dbReference type="GO" id="GO:0071281">
    <property type="term" value="P:cellular response to iron ion"/>
    <property type="evidence" value="ECO:0007669"/>
    <property type="project" value="TreeGrafter"/>
</dbReference>
<name>A0A4V3HHD9_9BACT</name>
<dbReference type="PROSITE" id="PS51257">
    <property type="entry name" value="PROKAR_LIPOPROTEIN"/>
    <property type="match status" value="1"/>
</dbReference>
<dbReference type="Gene3D" id="3.40.50.1980">
    <property type="entry name" value="Nitrogenase molybdenum iron protein domain"/>
    <property type="match status" value="2"/>
</dbReference>
<comment type="caution">
    <text evidence="2">The sequence shown here is derived from an EMBL/GenBank/DDBJ whole genome shotgun (WGS) entry which is preliminary data.</text>
</comment>
<gene>
    <name evidence="2" type="ORF">C8D99_1016</name>
</gene>
<dbReference type="EMBL" id="SORI01000001">
    <property type="protein sequence ID" value="TDY64861.1"/>
    <property type="molecule type" value="Genomic_DNA"/>
</dbReference>
<proteinExistence type="predicted"/>
<sequence length="299" mass="31650">MAGRLTLPAVFLLLLAACLPVSGEIRISDDSGRTVVLEHAARRVVSLYAGHSENLLALGAGNAIAGVSAADDPALFPGVPVLPMRADGERILALRPDLVLLRPQGEAAAEGVIRLLERGGVPVASLSPPTWETMEAYLVRLGALVGAADPARPWREAVSALERTVPAGKRPRVFLESSSRGLMTCSPSSWAARVIALAGGENAASDAVPLRSGSPLAPWGEERLLALAGEGIDVYLVQVGAMNPVMERDILERPWISGLGNARIVLVPEELVSRPSLLRLEDGVEWLRNVLYPEGGKRP</sequence>
<protein>
    <submittedName>
        <fullName evidence="2">Iron complex transport system substrate-binding protein</fullName>
    </submittedName>
</protein>
<evidence type="ECO:0000313" key="3">
    <source>
        <dbReference type="Proteomes" id="UP000295066"/>
    </source>
</evidence>